<evidence type="ECO:0000313" key="2">
    <source>
        <dbReference type="Proteomes" id="UP000069771"/>
    </source>
</evidence>
<protein>
    <submittedName>
        <fullName evidence="1">Uncharacterized protein</fullName>
    </submittedName>
</protein>
<proteinExistence type="predicted"/>
<evidence type="ECO:0000313" key="1">
    <source>
        <dbReference type="EMBL" id="AMK54807.1"/>
    </source>
</evidence>
<dbReference type="Proteomes" id="UP000069771">
    <property type="component" value="Chromosome"/>
</dbReference>
<dbReference type="KEGG" id="fro:AALO17_16730"/>
<reference evidence="1 2" key="1">
    <citation type="journal article" date="2016" name="Gut Pathog.">
        <title>Whole genome sequencing of "Faecalibaculum rodentium" ALO17, isolated from C57BL/6J laboratory mouse feces.</title>
        <authorList>
            <person name="Lim S."/>
            <person name="Chang D.H."/>
            <person name="Ahn S."/>
            <person name="Kim B.C."/>
        </authorList>
    </citation>
    <scope>NUCLEOTIDE SEQUENCE [LARGE SCALE GENOMIC DNA]</scope>
    <source>
        <strain evidence="1 2">Alo17</strain>
    </source>
</reference>
<dbReference type="OrthoDB" id="1816434at2"/>
<sequence>MRKGKLFSGKAWKRIVRILSCIVVFCTTYALILPAITQEAQAYCGSSEHKHTEQCYKEIESCGREEHQHGMDCYDADGNLTCTLEEHTHSDECYRELLECTEEEHTHSLECFSDPEADKETEEDWKKTLPDEEALKDKSDTEKVLMIAESQKGYKESERNYVVENETEKKGITRYGQWSYVKKTDTDFRESADTANSTKDFLRFLP</sequence>
<dbReference type="GeneID" id="78478337"/>
<dbReference type="STRING" id="1702221.AALO17_16730"/>
<keyword evidence="2" id="KW-1185">Reference proteome</keyword>
<accession>A0A140DVY0</accession>
<gene>
    <name evidence="1" type="ORF">AALO17_16730</name>
</gene>
<dbReference type="RefSeq" id="WP_067557681.1">
    <property type="nucleotide sequence ID" value="NZ_CP011391.1"/>
</dbReference>
<dbReference type="EMBL" id="CP011391">
    <property type="protein sequence ID" value="AMK54807.1"/>
    <property type="molecule type" value="Genomic_DNA"/>
</dbReference>
<name>A0A140DVY0_9FIRM</name>
<organism evidence="1 2">
    <name type="scientific">Faecalibaculum rodentium</name>
    <dbReference type="NCBI Taxonomy" id="1702221"/>
    <lineage>
        <taxon>Bacteria</taxon>
        <taxon>Bacillati</taxon>
        <taxon>Bacillota</taxon>
        <taxon>Erysipelotrichia</taxon>
        <taxon>Erysipelotrichales</taxon>
        <taxon>Erysipelotrichaceae</taxon>
        <taxon>Faecalibaculum</taxon>
    </lineage>
</organism>
<dbReference type="AlphaFoldDB" id="A0A140DVY0"/>